<dbReference type="PANTHER" id="PTHR23517:SF2">
    <property type="entry name" value="MULTIDRUG RESISTANCE PROTEIN MDTH"/>
    <property type="match status" value="1"/>
</dbReference>
<feature type="transmembrane region" description="Helical" evidence="7">
    <location>
        <begin position="214"/>
        <end position="235"/>
    </location>
</feature>
<feature type="transmembrane region" description="Helical" evidence="7">
    <location>
        <begin position="247"/>
        <end position="268"/>
    </location>
</feature>
<feature type="transmembrane region" description="Helical" evidence="7">
    <location>
        <begin position="369"/>
        <end position="389"/>
    </location>
</feature>
<feature type="transmembrane region" description="Helical" evidence="7">
    <location>
        <begin position="171"/>
        <end position="193"/>
    </location>
</feature>
<comment type="subcellular location">
    <subcellularLocation>
        <location evidence="1">Cell membrane</location>
        <topology evidence="1">Multi-pass membrane protein</topology>
    </subcellularLocation>
</comment>
<evidence type="ECO:0000313" key="9">
    <source>
        <dbReference type="EMBL" id="RYV52123.1"/>
    </source>
</evidence>
<dbReference type="RefSeq" id="WP_130101571.1">
    <property type="nucleotide sequence ID" value="NZ_SDWW01000008.1"/>
</dbReference>
<keyword evidence="2" id="KW-0813">Transport</keyword>
<evidence type="ECO:0000256" key="7">
    <source>
        <dbReference type="SAM" id="Phobius"/>
    </source>
</evidence>
<feature type="domain" description="Major facilitator superfamily (MFS) profile" evidence="8">
    <location>
        <begin position="17"/>
        <end position="394"/>
    </location>
</feature>
<keyword evidence="10" id="KW-1185">Reference proteome</keyword>
<evidence type="ECO:0000256" key="2">
    <source>
        <dbReference type="ARBA" id="ARBA00022448"/>
    </source>
</evidence>
<dbReference type="PANTHER" id="PTHR23517">
    <property type="entry name" value="RESISTANCE PROTEIN MDTM, PUTATIVE-RELATED-RELATED"/>
    <property type="match status" value="1"/>
</dbReference>
<feature type="transmembrane region" description="Helical" evidence="7">
    <location>
        <begin position="16"/>
        <end position="41"/>
    </location>
</feature>
<dbReference type="InterPro" id="IPR011701">
    <property type="entry name" value="MFS"/>
</dbReference>
<evidence type="ECO:0000256" key="3">
    <source>
        <dbReference type="ARBA" id="ARBA00022475"/>
    </source>
</evidence>
<dbReference type="GO" id="GO:0022857">
    <property type="term" value="F:transmembrane transporter activity"/>
    <property type="evidence" value="ECO:0007669"/>
    <property type="project" value="InterPro"/>
</dbReference>
<dbReference type="InterPro" id="IPR036259">
    <property type="entry name" value="MFS_trans_sf"/>
</dbReference>
<dbReference type="Proteomes" id="UP000293764">
    <property type="component" value="Unassembled WGS sequence"/>
</dbReference>
<dbReference type="AlphaFoldDB" id="A0A4Q5N497"/>
<evidence type="ECO:0000259" key="8">
    <source>
        <dbReference type="PROSITE" id="PS50850"/>
    </source>
</evidence>
<feature type="transmembrane region" description="Helical" evidence="7">
    <location>
        <begin position="148"/>
        <end position="165"/>
    </location>
</feature>
<dbReference type="SUPFAM" id="SSF103473">
    <property type="entry name" value="MFS general substrate transporter"/>
    <property type="match status" value="1"/>
</dbReference>
<comment type="caution">
    <text evidence="9">The sequence shown here is derived from an EMBL/GenBank/DDBJ whole genome shotgun (WGS) entry which is preliminary data.</text>
</comment>
<dbReference type="OrthoDB" id="3285778at2"/>
<dbReference type="EMBL" id="SDWW01000008">
    <property type="protein sequence ID" value="RYV52123.1"/>
    <property type="molecule type" value="Genomic_DNA"/>
</dbReference>
<feature type="transmembrane region" description="Helical" evidence="7">
    <location>
        <begin position="108"/>
        <end position="127"/>
    </location>
</feature>
<gene>
    <name evidence="9" type="ORF">EUA98_05010</name>
</gene>
<feature type="transmembrane region" description="Helical" evidence="7">
    <location>
        <begin position="338"/>
        <end position="363"/>
    </location>
</feature>
<evidence type="ECO:0000256" key="6">
    <source>
        <dbReference type="ARBA" id="ARBA00023136"/>
    </source>
</evidence>
<dbReference type="GO" id="GO:0005886">
    <property type="term" value="C:plasma membrane"/>
    <property type="evidence" value="ECO:0007669"/>
    <property type="project" value="UniProtKB-SubCell"/>
</dbReference>
<name>A0A4Q5N497_9MICO</name>
<dbReference type="Pfam" id="PF07690">
    <property type="entry name" value="MFS_1"/>
    <property type="match status" value="1"/>
</dbReference>
<evidence type="ECO:0000256" key="1">
    <source>
        <dbReference type="ARBA" id="ARBA00004651"/>
    </source>
</evidence>
<evidence type="ECO:0000256" key="4">
    <source>
        <dbReference type="ARBA" id="ARBA00022692"/>
    </source>
</evidence>
<keyword evidence="5 7" id="KW-1133">Transmembrane helix</keyword>
<evidence type="ECO:0000313" key="10">
    <source>
        <dbReference type="Proteomes" id="UP000293764"/>
    </source>
</evidence>
<accession>A0A4Q5N497</accession>
<protein>
    <submittedName>
        <fullName evidence="9">MFS transporter</fullName>
    </submittedName>
</protein>
<evidence type="ECO:0000256" key="5">
    <source>
        <dbReference type="ARBA" id="ARBA00022989"/>
    </source>
</evidence>
<organism evidence="9 10">
    <name type="scientific">Pengzhenrongella frigida</name>
    <dbReference type="NCBI Taxonomy" id="1259133"/>
    <lineage>
        <taxon>Bacteria</taxon>
        <taxon>Bacillati</taxon>
        <taxon>Actinomycetota</taxon>
        <taxon>Actinomycetes</taxon>
        <taxon>Micrococcales</taxon>
        <taxon>Pengzhenrongella</taxon>
    </lineage>
</organism>
<feature type="transmembrane region" description="Helical" evidence="7">
    <location>
        <begin position="280"/>
        <end position="298"/>
    </location>
</feature>
<keyword evidence="6 7" id="KW-0472">Membrane</keyword>
<reference evidence="9 10" key="1">
    <citation type="submission" date="2019-01" db="EMBL/GenBank/DDBJ databases">
        <title>Novel species of Cellulomonas.</title>
        <authorList>
            <person name="Liu Q."/>
            <person name="Xin Y.-H."/>
        </authorList>
    </citation>
    <scope>NUCLEOTIDE SEQUENCE [LARGE SCALE GENOMIC DNA]</scope>
    <source>
        <strain evidence="9 10">HLT2-17</strain>
    </source>
</reference>
<dbReference type="InterPro" id="IPR020846">
    <property type="entry name" value="MFS_dom"/>
</dbReference>
<dbReference type="Gene3D" id="1.20.1250.20">
    <property type="entry name" value="MFS general substrate transporter like domains"/>
    <property type="match status" value="1"/>
</dbReference>
<proteinExistence type="predicted"/>
<dbReference type="InterPro" id="IPR050171">
    <property type="entry name" value="MFS_Transporters"/>
</dbReference>
<feature type="transmembrane region" description="Helical" evidence="7">
    <location>
        <begin position="84"/>
        <end position="102"/>
    </location>
</feature>
<keyword evidence="4 7" id="KW-0812">Transmembrane</keyword>
<sequence length="396" mass="41000">MIVGPRRWSPLRDTPAALWVLYADTFTMAVGFYMLIPLLALHFLDDLGMSIALVGVLAAVRSASQQGLMPVSGWIADRVDYRRAICAGVLVRAGGFALLGTVGSTPGLVVASVLTGVGGSLFHPASYAAYAALARGRDHVRVYSTRELVSNLGFVVGPVLGGAVAGLNFQWVSYGAAALFLIAFVVTAVGLPAGLSGPGRARPDLRAVFTDRAFVRYCVLAGALWLLISQLYLVVPVRAAVVLPGTFGVGLVYSAAAVIMVLTMLPLTGFASRRLEAGQILSWGAFALATGIAVMGLWSSLAGLLVGVSLFTVGQMLAQPVMNAAVAGYSSDGSVASYFGVQGLALAVGGVVGNLVGGALYGLAARGGWVALTPWVGFLTWGLVLALVLRRPGYVR</sequence>
<dbReference type="PROSITE" id="PS50850">
    <property type="entry name" value="MFS"/>
    <property type="match status" value="1"/>
</dbReference>
<keyword evidence="3" id="KW-1003">Cell membrane</keyword>